<feature type="transmembrane region" description="Helical" evidence="6">
    <location>
        <begin position="72"/>
        <end position="89"/>
    </location>
</feature>
<dbReference type="RefSeq" id="WP_092475442.1">
    <property type="nucleotide sequence ID" value="NZ_FOOX01000025.1"/>
</dbReference>
<keyword evidence="2" id="KW-1003">Cell membrane</keyword>
<dbReference type="PANTHER" id="PTHR35007:SF1">
    <property type="entry name" value="PILUS ASSEMBLY PROTEIN"/>
    <property type="match status" value="1"/>
</dbReference>
<dbReference type="GO" id="GO:0005886">
    <property type="term" value="C:plasma membrane"/>
    <property type="evidence" value="ECO:0007669"/>
    <property type="project" value="UniProtKB-SubCell"/>
</dbReference>
<keyword evidence="5 6" id="KW-0472">Membrane</keyword>
<evidence type="ECO:0000256" key="4">
    <source>
        <dbReference type="ARBA" id="ARBA00022989"/>
    </source>
</evidence>
<evidence type="ECO:0000313" key="8">
    <source>
        <dbReference type="EMBL" id="SFH34241.1"/>
    </source>
</evidence>
<dbReference type="InterPro" id="IPR042094">
    <property type="entry name" value="T2SS_GspF_sf"/>
</dbReference>
<gene>
    <name evidence="8" type="ORF">SAMN05660649_04821</name>
</gene>
<dbReference type="Gene3D" id="1.20.81.30">
    <property type="entry name" value="Type II secretion system (T2SS), domain F"/>
    <property type="match status" value="1"/>
</dbReference>
<sequence>MIITYLTAMAAGLAVIYLLLGPKIISNKSKSVRVKDQRLETKALKKSSNDLIITLAGSVLSSGVTYAITGNLIFTSIALAGGFLVLKWYHNKKERERKELLQEQFAEVLGQIESALYGGLNPYQAIEDAVPEMPRPAKDIFYEILRHTRSGDTLAQAIEAVRKESGWEELRVLSIAMNLYSRTGCNMGEICRSALESYEDEDSFRRQIKASIAQNMFSVKLLTALPFLVLGAARTIAPAFTAPLFNTFEGGVVFIILTSWIIIGNIFIEKMVVSALGKNI</sequence>
<evidence type="ECO:0000256" key="2">
    <source>
        <dbReference type="ARBA" id="ARBA00022475"/>
    </source>
</evidence>
<evidence type="ECO:0000256" key="1">
    <source>
        <dbReference type="ARBA" id="ARBA00004651"/>
    </source>
</evidence>
<feature type="domain" description="Type II secretion system protein GspF" evidence="7">
    <location>
        <begin position="115"/>
        <end position="231"/>
    </location>
</feature>
<protein>
    <submittedName>
        <fullName evidence="8">Flp pilus assembly protein TadB</fullName>
    </submittedName>
</protein>
<evidence type="ECO:0000256" key="3">
    <source>
        <dbReference type="ARBA" id="ARBA00022692"/>
    </source>
</evidence>
<evidence type="ECO:0000256" key="6">
    <source>
        <dbReference type="SAM" id="Phobius"/>
    </source>
</evidence>
<reference evidence="9" key="1">
    <citation type="submission" date="2016-10" db="EMBL/GenBank/DDBJ databases">
        <authorList>
            <person name="Varghese N."/>
            <person name="Submissions S."/>
        </authorList>
    </citation>
    <scope>NUCLEOTIDE SEQUENCE [LARGE SCALE GENOMIC DNA]</scope>
    <source>
        <strain evidence="9">DSM 17038</strain>
    </source>
</reference>
<dbReference type="OrthoDB" id="1805763at2"/>
<dbReference type="STRING" id="341036.SAMN05660649_04821"/>
<comment type="subcellular location">
    <subcellularLocation>
        <location evidence="1">Cell membrane</location>
        <topology evidence="1">Multi-pass membrane protein</topology>
    </subcellularLocation>
</comment>
<proteinExistence type="predicted"/>
<dbReference type="Pfam" id="PF00482">
    <property type="entry name" value="T2SSF"/>
    <property type="match status" value="1"/>
</dbReference>
<evidence type="ECO:0000256" key="5">
    <source>
        <dbReference type="ARBA" id="ARBA00023136"/>
    </source>
</evidence>
<feature type="transmembrane region" description="Helical" evidence="6">
    <location>
        <begin position="221"/>
        <end position="245"/>
    </location>
</feature>
<organism evidence="8 9">
    <name type="scientific">Desulfotruncus arcticus DSM 17038</name>
    <dbReference type="NCBI Taxonomy" id="1121424"/>
    <lineage>
        <taxon>Bacteria</taxon>
        <taxon>Bacillati</taxon>
        <taxon>Bacillota</taxon>
        <taxon>Clostridia</taxon>
        <taxon>Eubacteriales</taxon>
        <taxon>Desulfallaceae</taxon>
        <taxon>Desulfotruncus</taxon>
    </lineage>
</organism>
<feature type="transmembrane region" description="Helical" evidence="6">
    <location>
        <begin position="6"/>
        <end position="26"/>
    </location>
</feature>
<keyword evidence="9" id="KW-1185">Reference proteome</keyword>
<dbReference type="AlphaFoldDB" id="A0A1I2ZAX4"/>
<evidence type="ECO:0000259" key="7">
    <source>
        <dbReference type="Pfam" id="PF00482"/>
    </source>
</evidence>
<keyword evidence="3 6" id="KW-0812">Transmembrane</keyword>
<feature type="transmembrane region" description="Helical" evidence="6">
    <location>
        <begin position="251"/>
        <end position="268"/>
    </location>
</feature>
<accession>A0A1I2ZAX4</accession>
<name>A0A1I2ZAX4_9FIRM</name>
<dbReference type="PANTHER" id="PTHR35007">
    <property type="entry name" value="INTEGRAL MEMBRANE PROTEIN-RELATED"/>
    <property type="match status" value="1"/>
</dbReference>
<dbReference type="EMBL" id="FOOX01000025">
    <property type="protein sequence ID" value="SFH34241.1"/>
    <property type="molecule type" value="Genomic_DNA"/>
</dbReference>
<evidence type="ECO:0000313" key="9">
    <source>
        <dbReference type="Proteomes" id="UP000199337"/>
    </source>
</evidence>
<keyword evidence="4 6" id="KW-1133">Transmembrane helix</keyword>
<dbReference type="InterPro" id="IPR018076">
    <property type="entry name" value="T2SS_GspF_dom"/>
</dbReference>
<dbReference type="Proteomes" id="UP000199337">
    <property type="component" value="Unassembled WGS sequence"/>
</dbReference>